<evidence type="ECO:0000256" key="1">
    <source>
        <dbReference type="ARBA" id="ARBA00006484"/>
    </source>
</evidence>
<dbReference type="InterPro" id="IPR020904">
    <property type="entry name" value="Sc_DH/Rdtase_CS"/>
</dbReference>
<dbReference type="RefSeq" id="WP_092894002.1">
    <property type="nucleotide sequence ID" value="NZ_FOOQ01000009.1"/>
</dbReference>
<dbReference type="SUPFAM" id="SSF51735">
    <property type="entry name" value="NAD(P)-binding Rossmann-fold domains"/>
    <property type="match status" value="1"/>
</dbReference>
<dbReference type="PANTHER" id="PTHR42760:SF40">
    <property type="entry name" value="3-OXOACYL-[ACYL-CARRIER-PROTEIN] REDUCTASE, CHLOROPLASTIC"/>
    <property type="match status" value="1"/>
</dbReference>
<dbReference type="InterPro" id="IPR036291">
    <property type="entry name" value="NAD(P)-bd_dom_sf"/>
</dbReference>
<comment type="similarity">
    <text evidence="1">Belongs to the short-chain dehydrogenases/reductases (SDR) family.</text>
</comment>
<evidence type="ECO:0000313" key="4">
    <source>
        <dbReference type="Proteomes" id="UP000198876"/>
    </source>
</evidence>
<keyword evidence="4" id="KW-1185">Reference proteome</keyword>
<dbReference type="Gene3D" id="3.40.50.720">
    <property type="entry name" value="NAD(P)-binding Rossmann-like Domain"/>
    <property type="match status" value="1"/>
</dbReference>
<evidence type="ECO:0000259" key="2">
    <source>
        <dbReference type="SMART" id="SM00822"/>
    </source>
</evidence>
<dbReference type="Pfam" id="PF13561">
    <property type="entry name" value="adh_short_C2"/>
    <property type="match status" value="1"/>
</dbReference>
<dbReference type="PROSITE" id="PS00061">
    <property type="entry name" value="ADH_SHORT"/>
    <property type="match status" value="1"/>
</dbReference>
<dbReference type="STRING" id="553467.SAMN04488063_3660"/>
<dbReference type="SMART" id="SM00822">
    <property type="entry name" value="PKS_KR"/>
    <property type="match status" value="1"/>
</dbReference>
<name>A0A1I2WR38_9EURY</name>
<accession>A0A1I2WR38</accession>
<dbReference type="GO" id="GO:0030497">
    <property type="term" value="P:fatty acid elongation"/>
    <property type="evidence" value="ECO:0007669"/>
    <property type="project" value="TreeGrafter"/>
</dbReference>
<dbReference type="OrthoDB" id="7442at2157"/>
<dbReference type="PRINTS" id="PR00081">
    <property type="entry name" value="GDHRDH"/>
</dbReference>
<dbReference type="GO" id="GO:0016616">
    <property type="term" value="F:oxidoreductase activity, acting on the CH-OH group of donors, NAD or NADP as acceptor"/>
    <property type="evidence" value="ECO:0007669"/>
    <property type="project" value="TreeGrafter"/>
</dbReference>
<dbReference type="InterPro" id="IPR002347">
    <property type="entry name" value="SDR_fam"/>
</dbReference>
<dbReference type="InterPro" id="IPR057326">
    <property type="entry name" value="KR_dom"/>
</dbReference>
<dbReference type="NCBIfam" id="NF005559">
    <property type="entry name" value="PRK07231.1"/>
    <property type="match status" value="1"/>
</dbReference>
<dbReference type="Proteomes" id="UP000198876">
    <property type="component" value="Unassembled WGS sequence"/>
</dbReference>
<gene>
    <name evidence="3" type="ORF">SAMN04488063_3660</name>
</gene>
<organism evidence="3 4">
    <name type="scientific">Halopelagius inordinatus</name>
    <dbReference type="NCBI Taxonomy" id="553467"/>
    <lineage>
        <taxon>Archaea</taxon>
        <taxon>Methanobacteriati</taxon>
        <taxon>Methanobacteriota</taxon>
        <taxon>Stenosarchaea group</taxon>
        <taxon>Halobacteria</taxon>
        <taxon>Halobacteriales</taxon>
        <taxon>Haloferacaceae</taxon>
    </lineage>
</organism>
<reference evidence="4" key="1">
    <citation type="submission" date="2016-10" db="EMBL/GenBank/DDBJ databases">
        <authorList>
            <person name="Varghese N."/>
            <person name="Submissions S."/>
        </authorList>
    </citation>
    <scope>NUCLEOTIDE SEQUENCE [LARGE SCALE GENOMIC DNA]</scope>
    <source>
        <strain evidence="4">CGMCC 1.7739</strain>
    </source>
</reference>
<dbReference type="PRINTS" id="PR00080">
    <property type="entry name" value="SDRFAMILY"/>
</dbReference>
<dbReference type="FunFam" id="3.40.50.720:FF:000084">
    <property type="entry name" value="Short-chain dehydrogenase reductase"/>
    <property type="match status" value="1"/>
</dbReference>
<dbReference type="AlphaFoldDB" id="A0A1I2WR38"/>
<sequence>MRDDRLAERHVVVTGAAQGIGRGIATRVARAGADVSIFDVNAEDAETTAELVREEGGRAAVYEVDVTDAAAIEGALDAAVEAFGPVDGLVNNAGVQQSIPVLETTEEQWDRHMDVNAKGVFLCSKAVATRMREAGIEGSIVNVASVGAVRPFPGQGVYAATKAGVTAFGVVLAKELADDGITVNSVNPGTIDTPMVEAWLEENAEQAGTTPEEVLAETVEMHVLNRIGRPEEVGHAVTFLLSEEAAWITGESLNVDGGFTVN</sequence>
<feature type="domain" description="Ketoreductase" evidence="2">
    <location>
        <begin position="9"/>
        <end position="189"/>
    </location>
</feature>
<protein>
    <submittedName>
        <fullName evidence="3">3-oxoacyl-[acyl-carrier protein] reductase</fullName>
    </submittedName>
</protein>
<evidence type="ECO:0000313" key="3">
    <source>
        <dbReference type="EMBL" id="SFH03850.1"/>
    </source>
</evidence>
<dbReference type="PANTHER" id="PTHR42760">
    <property type="entry name" value="SHORT-CHAIN DEHYDROGENASES/REDUCTASES FAMILY MEMBER"/>
    <property type="match status" value="1"/>
</dbReference>
<dbReference type="EMBL" id="FOOQ01000009">
    <property type="protein sequence ID" value="SFH03850.1"/>
    <property type="molecule type" value="Genomic_DNA"/>
</dbReference>
<proteinExistence type="inferred from homology"/>